<accession>A0A8E2BE74</accession>
<proteinExistence type="predicted"/>
<dbReference type="Proteomes" id="UP000532373">
    <property type="component" value="Unassembled WGS sequence"/>
</dbReference>
<dbReference type="AlphaFoldDB" id="A0A8E2BE74"/>
<dbReference type="InterPro" id="IPR036465">
    <property type="entry name" value="vWFA_dom_sf"/>
</dbReference>
<dbReference type="PANTHER" id="PTHR39338">
    <property type="entry name" value="BLL5662 PROTEIN-RELATED"/>
    <property type="match status" value="1"/>
</dbReference>
<reference evidence="1 2" key="1">
    <citation type="submission" date="2020-08" db="EMBL/GenBank/DDBJ databases">
        <title>Genomic Encyclopedia of Type Strains, Phase IV (KMG-IV): sequencing the most valuable type-strain genomes for metagenomic binning, comparative biology and taxonomic classification.</title>
        <authorList>
            <person name="Goeker M."/>
        </authorList>
    </citation>
    <scope>NUCLEOTIDE SEQUENCE [LARGE SCALE GENOMIC DNA]</scope>
    <source>
        <strain evidence="1 2">DSM 17454</strain>
    </source>
</reference>
<dbReference type="CDD" id="cd00198">
    <property type="entry name" value="vWFA"/>
    <property type="match status" value="1"/>
</dbReference>
<dbReference type="RefSeq" id="WP_184768982.1">
    <property type="nucleotide sequence ID" value="NZ_JACHGI010000003.1"/>
</dbReference>
<dbReference type="InterPro" id="IPR011195">
    <property type="entry name" value="UCP010256"/>
</dbReference>
<dbReference type="PANTHER" id="PTHR39338:SF6">
    <property type="entry name" value="BLL5662 PROTEIN"/>
    <property type="match status" value="1"/>
</dbReference>
<dbReference type="Pfam" id="PF05762">
    <property type="entry name" value="VWA_CoxE"/>
    <property type="match status" value="1"/>
</dbReference>
<organism evidence="1 2">
    <name type="scientific">Aminobacter carboxidus</name>
    <dbReference type="NCBI Taxonomy" id="376165"/>
    <lineage>
        <taxon>Bacteria</taxon>
        <taxon>Pseudomonadati</taxon>
        <taxon>Pseudomonadota</taxon>
        <taxon>Alphaproteobacteria</taxon>
        <taxon>Hyphomicrobiales</taxon>
        <taxon>Phyllobacteriaceae</taxon>
        <taxon>Aminobacter</taxon>
    </lineage>
</organism>
<dbReference type="PIRSF" id="PIRSF010256">
    <property type="entry name" value="CoxE_vWa"/>
    <property type="match status" value="1"/>
</dbReference>
<gene>
    <name evidence="1" type="ORF">HNQ96_002420</name>
</gene>
<comment type="caution">
    <text evidence="1">The sequence shown here is derived from an EMBL/GenBank/DDBJ whole genome shotgun (WGS) entry which is preliminary data.</text>
</comment>
<name>A0A8E2BE74_9HYPH</name>
<protein>
    <recommendedName>
        <fullName evidence="3">VWA domain-containing protein</fullName>
    </recommendedName>
</protein>
<dbReference type="Gene3D" id="3.40.50.410">
    <property type="entry name" value="von Willebrand factor, type A domain"/>
    <property type="match status" value="1"/>
</dbReference>
<evidence type="ECO:0000313" key="1">
    <source>
        <dbReference type="EMBL" id="MBB6466555.1"/>
    </source>
</evidence>
<dbReference type="InterPro" id="IPR008912">
    <property type="entry name" value="Uncharacterised_CoxE"/>
</dbReference>
<dbReference type="EMBL" id="JACHGI010000003">
    <property type="protein sequence ID" value="MBB6466555.1"/>
    <property type="molecule type" value="Genomic_DNA"/>
</dbReference>
<evidence type="ECO:0000313" key="2">
    <source>
        <dbReference type="Proteomes" id="UP000532373"/>
    </source>
</evidence>
<evidence type="ECO:0008006" key="3">
    <source>
        <dbReference type="Google" id="ProtNLM"/>
    </source>
</evidence>
<dbReference type="SUPFAM" id="SSF53300">
    <property type="entry name" value="vWA-like"/>
    <property type="match status" value="1"/>
</dbReference>
<sequence length="414" mass="46782">MEALRSSSAQPEGRIADNIVYFARALRKAGMRVGPASVMDAIEAVLASGIGSRDDFYWTLHAVLVSRHEDHATFDEAFRLFWKSRELIEKMLAMFSPVAPDKREKQKPRAAENRVSQAMFEGHQKSQPPREIPEVEVDARFTVSGNEMLRGKDFAQMTASEISDARREIAALRLPFDTVRTRRFKPDPHGTKVDPRAMMRAAARTGGQLILPKFRSVREVHPPLVVLADISGSMSQYTRIFLHFLHALTEKRRRVHTFVFGTRLTNLTRQMRHRDPDAALADCSAAVKDWSGGTRIGDTLGEFNRLWSRRVLGQGAVVLLITDGLERDDVAGLSEEMERLKKSCRRLIWLNPLLRFDGFEARARGVRAMLPYVDEFRPVHNLNALGDLCASLGAPASRQSDPRLWMIDGRRRAA</sequence>